<dbReference type="Pfam" id="PF04191">
    <property type="entry name" value="PEMT"/>
    <property type="match status" value="1"/>
</dbReference>
<dbReference type="EC" id="2.1.1.100" evidence="7"/>
<keyword evidence="3 6" id="KW-1133">Transmembrane helix</keyword>
<evidence type="ECO:0000313" key="8">
    <source>
        <dbReference type="Proteomes" id="UP001596303"/>
    </source>
</evidence>
<sequence length="196" mass="21973">MLAWLSSILIPSFGLGLGVTGKVVGTVCLVSGTAVLIMALSSFKRASTTVDPINPENAAVLVTAGIYQFTRNPMYLAFALQLTGIAIYSNNILALMMPALFVFTLSKLQIFPEEQVLRRKFGDQYEQYCRRTGRWLTFRRRRNLAKDALSMAAPKSDPDFRHPDPYAERQVGRPHRTRIAIHSQGLIKAQDKDNER</sequence>
<keyword evidence="2 6" id="KW-0812">Transmembrane</keyword>
<evidence type="ECO:0000256" key="1">
    <source>
        <dbReference type="ARBA" id="ARBA00004127"/>
    </source>
</evidence>
<proteinExistence type="predicted"/>
<feature type="transmembrane region" description="Helical" evidence="6">
    <location>
        <begin position="75"/>
        <end position="103"/>
    </location>
</feature>
<dbReference type="PANTHER" id="PTHR12714:SF24">
    <property type="entry name" value="SLR1182 PROTEIN"/>
    <property type="match status" value="1"/>
</dbReference>
<evidence type="ECO:0000256" key="3">
    <source>
        <dbReference type="ARBA" id="ARBA00022989"/>
    </source>
</evidence>
<dbReference type="Gene3D" id="1.20.120.1630">
    <property type="match status" value="1"/>
</dbReference>
<dbReference type="PANTHER" id="PTHR12714">
    <property type="entry name" value="PROTEIN-S ISOPRENYLCYSTEINE O-METHYLTRANSFERASE"/>
    <property type="match status" value="1"/>
</dbReference>
<feature type="region of interest" description="Disordered" evidence="5">
    <location>
        <begin position="152"/>
        <end position="175"/>
    </location>
</feature>
<dbReference type="GO" id="GO:0032259">
    <property type="term" value="P:methylation"/>
    <property type="evidence" value="ECO:0007669"/>
    <property type="project" value="UniProtKB-KW"/>
</dbReference>
<feature type="compositionally biased region" description="Basic and acidic residues" evidence="5">
    <location>
        <begin position="156"/>
        <end position="171"/>
    </location>
</feature>
<keyword evidence="7" id="KW-0489">Methyltransferase</keyword>
<dbReference type="InterPro" id="IPR007318">
    <property type="entry name" value="Phopholipid_MeTrfase"/>
</dbReference>
<dbReference type="EC" id="2.1.1.334" evidence="7"/>
<organism evidence="7 8">
    <name type="scientific">Ponticaulis profundi</name>
    <dbReference type="NCBI Taxonomy" id="2665222"/>
    <lineage>
        <taxon>Bacteria</taxon>
        <taxon>Pseudomonadati</taxon>
        <taxon>Pseudomonadota</taxon>
        <taxon>Alphaproteobacteria</taxon>
        <taxon>Hyphomonadales</taxon>
        <taxon>Hyphomonadaceae</taxon>
        <taxon>Ponticaulis</taxon>
    </lineage>
</organism>
<feature type="transmembrane region" description="Helical" evidence="6">
    <location>
        <begin position="24"/>
        <end position="43"/>
    </location>
</feature>
<name>A0ABW1SA75_9PROT</name>
<evidence type="ECO:0000256" key="6">
    <source>
        <dbReference type="SAM" id="Phobius"/>
    </source>
</evidence>
<evidence type="ECO:0000256" key="2">
    <source>
        <dbReference type="ARBA" id="ARBA00022692"/>
    </source>
</evidence>
<evidence type="ECO:0000256" key="4">
    <source>
        <dbReference type="ARBA" id="ARBA00023136"/>
    </source>
</evidence>
<dbReference type="Proteomes" id="UP001596303">
    <property type="component" value="Unassembled WGS sequence"/>
</dbReference>
<protein>
    <submittedName>
        <fullName evidence="7">Methyltransferase family protein</fullName>
        <ecNumber evidence="7">2.1.1.100</ecNumber>
        <ecNumber evidence="7">2.1.1.334</ecNumber>
    </submittedName>
</protein>
<reference evidence="8" key="1">
    <citation type="journal article" date="2019" name="Int. J. Syst. Evol. Microbiol.">
        <title>The Global Catalogue of Microorganisms (GCM) 10K type strain sequencing project: providing services to taxonomists for standard genome sequencing and annotation.</title>
        <authorList>
            <consortium name="The Broad Institute Genomics Platform"/>
            <consortium name="The Broad Institute Genome Sequencing Center for Infectious Disease"/>
            <person name="Wu L."/>
            <person name="Ma J."/>
        </authorList>
    </citation>
    <scope>NUCLEOTIDE SEQUENCE [LARGE SCALE GENOMIC DNA]</scope>
    <source>
        <strain evidence="8">CGMCC-1.15741</strain>
    </source>
</reference>
<keyword evidence="4 6" id="KW-0472">Membrane</keyword>
<dbReference type="GO" id="GO:0004671">
    <property type="term" value="F:protein C-terminal S-isoprenylcysteine carboxyl O-methyltransferase activity"/>
    <property type="evidence" value="ECO:0007669"/>
    <property type="project" value="UniProtKB-EC"/>
</dbReference>
<comment type="subcellular location">
    <subcellularLocation>
        <location evidence="1">Endomembrane system</location>
        <topology evidence="1">Multi-pass membrane protein</topology>
    </subcellularLocation>
</comment>
<accession>A0ABW1SA75</accession>
<keyword evidence="8" id="KW-1185">Reference proteome</keyword>
<gene>
    <name evidence="7" type="ORF">ACFQDM_09320</name>
</gene>
<dbReference type="EMBL" id="JBHSSW010000009">
    <property type="protein sequence ID" value="MFC6198278.1"/>
    <property type="molecule type" value="Genomic_DNA"/>
</dbReference>
<evidence type="ECO:0000313" key="7">
    <source>
        <dbReference type="EMBL" id="MFC6198278.1"/>
    </source>
</evidence>
<dbReference type="RefSeq" id="WP_377378372.1">
    <property type="nucleotide sequence ID" value="NZ_JBHSSW010000009.1"/>
</dbReference>
<comment type="caution">
    <text evidence="7">The sequence shown here is derived from an EMBL/GenBank/DDBJ whole genome shotgun (WGS) entry which is preliminary data.</text>
</comment>
<evidence type="ECO:0000256" key="5">
    <source>
        <dbReference type="SAM" id="MobiDB-lite"/>
    </source>
</evidence>
<keyword evidence="7" id="KW-0808">Transferase</keyword>